<keyword evidence="5 6" id="KW-0687">Ribonucleoprotein</keyword>
<dbReference type="PRINTS" id="PR00883">
    <property type="entry name" value="NUCLEARHMG"/>
</dbReference>
<dbReference type="EMBL" id="ML002868">
    <property type="protein sequence ID" value="RKP35445.1"/>
    <property type="molecule type" value="Genomic_DNA"/>
</dbReference>
<dbReference type="Pfam" id="PF01248">
    <property type="entry name" value="Ribosomal_L7Ae"/>
    <property type="match status" value="1"/>
</dbReference>
<keyword evidence="4 6" id="KW-0539">Nucleus</keyword>
<accession>A0A4P9ZQ97</accession>
<comment type="function">
    <text evidence="6">Common component of the spliceosome and rRNA processing machinery.</text>
</comment>
<dbReference type="InterPro" id="IPR004038">
    <property type="entry name" value="Ribosomal_eL8/eL30/eS12/Gad45"/>
</dbReference>
<name>A0A4P9ZQ97_9FUNG</name>
<dbReference type="STRING" id="215637.A0A4P9ZQ97"/>
<dbReference type="AlphaFoldDB" id="A0A4P9ZQ97"/>
<evidence type="ECO:0000313" key="8">
    <source>
        <dbReference type="EMBL" id="RKP35445.1"/>
    </source>
</evidence>
<keyword evidence="3 6" id="KW-0694">RNA-binding</keyword>
<comment type="similarity">
    <text evidence="2 6">Belongs to the eukaryotic ribosomal protein eL8 family.</text>
</comment>
<feature type="domain" description="Ribosomal protein eL8/eL30/eS12/Gadd45" evidence="7">
    <location>
        <begin position="41"/>
        <end position="131"/>
    </location>
</feature>
<evidence type="ECO:0000256" key="1">
    <source>
        <dbReference type="ARBA" id="ARBA00004604"/>
    </source>
</evidence>
<keyword evidence="9" id="KW-1185">Reference proteome</keyword>
<dbReference type="InterPro" id="IPR004037">
    <property type="entry name" value="Ribosomal_eL8-like_CS"/>
</dbReference>
<comment type="subcellular location">
    <subcellularLocation>
        <location evidence="1 6">Nucleus</location>
        <location evidence="1 6">Nucleolus</location>
    </subcellularLocation>
</comment>
<protein>
    <recommendedName>
        <fullName evidence="6">H/ACA ribonucleoprotein complex subunit 2</fullName>
    </recommendedName>
    <alternativeName>
        <fullName evidence="6">Nucleolar protein family A member 2</fullName>
    </alternativeName>
</protein>
<keyword evidence="8" id="KW-0689">Ribosomal protein</keyword>
<dbReference type="PRINTS" id="PR00881">
    <property type="entry name" value="L7ARS6FAMILY"/>
</dbReference>
<dbReference type="GO" id="GO:0003723">
    <property type="term" value="F:RNA binding"/>
    <property type="evidence" value="ECO:0007669"/>
    <property type="project" value="UniProtKB-UniRule"/>
</dbReference>
<dbReference type="GO" id="GO:0031120">
    <property type="term" value="P:snRNA pseudouridine synthesis"/>
    <property type="evidence" value="ECO:0007669"/>
    <property type="project" value="UniProtKB-UniRule"/>
</dbReference>
<dbReference type="GO" id="GO:0000398">
    <property type="term" value="P:mRNA splicing, via spliceosome"/>
    <property type="evidence" value="ECO:0007669"/>
    <property type="project" value="UniProtKB-UniRule"/>
</dbReference>
<dbReference type="InterPro" id="IPR002415">
    <property type="entry name" value="H/ACA_rnp_Nhp2-like"/>
</dbReference>
<evidence type="ECO:0000256" key="4">
    <source>
        <dbReference type="ARBA" id="ARBA00023242"/>
    </source>
</evidence>
<proteinExistence type="inferred from homology"/>
<evidence type="ECO:0000256" key="6">
    <source>
        <dbReference type="RuleBase" id="RU366039"/>
    </source>
</evidence>
<dbReference type="SUPFAM" id="SSF55315">
    <property type="entry name" value="L30e-like"/>
    <property type="match status" value="1"/>
</dbReference>
<dbReference type="PROSITE" id="PS01082">
    <property type="entry name" value="RIBOSOMAL_L7AE"/>
    <property type="match status" value="1"/>
</dbReference>
<evidence type="ECO:0000256" key="5">
    <source>
        <dbReference type="ARBA" id="ARBA00023274"/>
    </source>
</evidence>
<dbReference type="GO" id="GO:0031429">
    <property type="term" value="C:box H/ACA snoRNP complex"/>
    <property type="evidence" value="ECO:0007669"/>
    <property type="project" value="UniProtKB-UniRule"/>
</dbReference>
<sequence>MGKKSKEIAIDTKPSATPAVPTVAYLSPIATPLANEKLSKKIFKVVKKATKQKNARRGVKEVVKALRKGSQGLVVLAGDTMPVDVLSHLPVLCEDKNVPYIFISSKVELGASAHTKRPTCTVMVLTGQASESEADYKEDLDTVITSVKALH</sequence>
<evidence type="ECO:0000313" key="9">
    <source>
        <dbReference type="Proteomes" id="UP000268162"/>
    </source>
</evidence>
<organism evidence="8 9">
    <name type="scientific">Dimargaris cristalligena</name>
    <dbReference type="NCBI Taxonomy" id="215637"/>
    <lineage>
        <taxon>Eukaryota</taxon>
        <taxon>Fungi</taxon>
        <taxon>Fungi incertae sedis</taxon>
        <taxon>Zoopagomycota</taxon>
        <taxon>Kickxellomycotina</taxon>
        <taxon>Dimargaritomycetes</taxon>
        <taxon>Dimargaritales</taxon>
        <taxon>Dimargaritaceae</taxon>
        <taxon>Dimargaris</taxon>
    </lineage>
</organism>
<dbReference type="PANTHER" id="PTHR23105">
    <property type="entry name" value="RIBOSOMAL PROTEIN L7AE FAMILY MEMBER"/>
    <property type="match status" value="1"/>
</dbReference>
<evidence type="ECO:0000259" key="7">
    <source>
        <dbReference type="Pfam" id="PF01248"/>
    </source>
</evidence>
<gene>
    <name evidence="8" type="ORF">BJ085DRAFT_20333</name>
</gene>
<reference evidence="9" key="1">
    <citation type="journal article" date="2018" name="Nat. Microbiol.">
        <title>Leveraging single-cell genomics to expand the fungal tree of life.</title>
        <authorList>
            <person name="Ahrendt S.R."/>
            <person name="Quandt C.A."/>
            <person name="Ciobanu D."/>
            <person name="Clum A."/>
            <person name="Salamov A."/>
            <person name="Andreopoulos B."/>
            <person name="Cheng J.F."/>
            <person name="Woyke T."/>
            <person name="Pelin A."/>
            <person name="Henrissat B."/>
            <person name="Reynolds N.K."/>
            <person name="Benny G.L."/>
            <person name="Smith M.E."/>
            <person name="James T.Y."/>
            <person name="Grigoriev I.V."/>
        </authorList>
    </citation>
    <scope>NUCLEOTIDE SEQUENCE [LARGE SCALE GENOMIC DNA]</scope>
    <source>
        <strain evidence="9">RSA 468</strain>
    </source>
</reference>
<dbReference type="InterPro" id="IPR018492">
    <property type="entry name" value="Ribosomal_eL8/Nhp2"/>
</dbReference>
<dbReference type="GO" id="GO:0005840">
    <property type="term" value="C:ribosome"/>
    <property type="evidence" value="ECO:0007669"/>
    <property type="project" value="UniProtKB-KW"/>
</dbReference>
<evidence type="ECO:0000256" key="2">
    <source>
        <dbReference type="ARBA" id="ARBA00007337"/>
    </source>
</evidence>
<comment type="function">
    <text evidence="6">Required for ribosome biogenesis. Part of a complex which catalyzes pseudouridylation of rRNA. This involves the isomerization of uridine such that the ribose is subsequently attached to C5, instead of the normal N1. Pseudouridine ('psi') residues may serve to stabilize the conformation of rRNAs.</text>
</comment>
<dbReference type="Proteomes" id="UP000268162">
    <property type="component" value="Unassembled WGS sequence"/>
</dbReference>
<dbReference type="Gene3D" id="3.30.1330.30">
    <property type="match status" value="1"/>
</dbReference>
<evidence type="ECO:0000256" key="3">
    <source>
        <dbReference type="ARBA" id="ARBA00022884"/>
    </source>
</evidence>
<dbReference type="InterPro" id="IPR050257">
    <property type="entry name" value="eL8/uL1-like"/>
</dbReference>
<dbReference type="GO" id="GO:0042254">
    <property type="term" value="P:ribosome biogenesis"/>
    <property type="evidence" value="ECO:0007669"/>
    <property type="project" value="InterPro"/>
</dbReference>
<dbReference type="InterPro" id="IPR029064">
    <property type="entry name" value="Ribosomal_eL30-like_sf"/>
</dbReference>